<dbReference type="Proteomes" id="UP000253689">
    <property type="component" value="Chromosome"/>
</dbReference>
<feature type="region of interest" description="Disordered" evidence="1">
    <location>
        <begin position="1"/>
        <end position="60"/>
    </location>
</feature>
<feature type="transmembrane region" description="Helical" evidence="2">
    <location>
        <begin position="294"/>
        <end position="318"/>
    </location>
</feature>
<dbReference type="AlphaFoldDB" id="A0A345DMT4"/>
<name>A0A345DMT4_9MOLU</name>
<feature type="compositionally biased region" description="Low complexity" evidence="1">
    <location>
        <begin position="15"/>
        <end position="34"/>
    </location>
</feature>
<accession>A0A345DMT4</accession>
<sequence>MNNNDPKFSGENENHFNSFENNNSFGNDNLLNQNAPVTPLTKPIRVPGNPNDFKTKTNPPFNSSYISKTLGINGTEVKPQHNKPIYQPIIYQPFVMPIMPNPMNAMGMGAYNPMMGYPQMFPYPMMPQFPMMMGYPQMSQYPGMLTYPPIAGPEVEQQFAGQDSNFNKRQYSQDSGRHYSIMNPDLMKQQQGINNDFDDNFDNTFNEGNPFGTNHDFNQTNDFGSANFSGQNDFDQGNSNFGPTPDFNAAPSFSSSSDFSPSDGFNNSNVLGKIDATKMPFQYDEETSKRKLPVWAIVLIVVIVLLVLSVITIVMLYFNIEAVHDLINGWFGLDVPFEPWF</sequence>
<keyword evidence="2" id="KW-0812">Transmembrane</keyword>
<evidence type="ECO:0000256" key="1">
    <source>
        <dbReference type="SAM" id="MobiDB-lite"/>
    </source>
</evidence>
<keyword evidence="2" id="KW-1133">Transmembrane helix</keyword>
<evidence type="ECO:0008006" key="5">
    <source>
        <dbReference type="Google" id="ProtNLM"/>
    </source>
</evidence>
<reference evidence="4" key="1">
    <citation type="submission" date="2018-07" db="EMBL/GenBank/DDBJ databases">
        <title>Complete Genome Sequence of Spiroplasma phoeniceum.</title>
        <authorList>
            <person name="Davis R.E."/>
            <person name="Shao J.Y."/>
            <person name="Zhao Y."/>
            <person name="Silver A."/>
            <person name="Stump z."/>
            <person name="Gasparich G."/>
        </authorList>
    </citation>
    <scope>NUCLEOTIDE SEQUENCE [LARGE SCALE GENOMIC DNA]</scope>
    <source>
        <strain evidence="4">P40</strain>
    </source>
</reference>
<evidence type="ECO:0000256" key="2">
    <source>
        <dbReference type="SAM" id="Phobius"/>
    </source>
</evidence>
<dbReference type="RefSeq" id="WP_114564433.1">
    <property type="nucleotide sequence ID" value="NZ_CP031088.1"/>
</dbReference>
<dbReference type="EMBL" id="CP031088">
    <property type="protein sequence ID" value="AXF95522.1"/>
    <property type="molecule type" value="Genomic_DNA"/>
</dbReference>
<evidence type="ECO:0000313" key="4">
    <source>
        <dbReference type="Proteomes" id="UP000253689"/>
    </source>
</evidence>
<keyword evidence="2" id="KW-0472">Membrane</keyword>
<feature type="region of interest" description="Disordered" evidence="1">
    <location>
        <begin position="224"/>
        <end position="247"/>
    </location>
</feature>
<protein>
    <recommendedName>
        <fullName evidence="5">Transmembrane protein</fullName>
    </recommendedName>
</protein>
<evidence type="ECO:0000313" key="3">
    <source>
        <dbReference type="EMBL" id="AXF95522.1"/>
    </source>
</evidence>
<dbReference type="KEGG" id="sphh:SDAV_00528"/>
<gene>
    <name evidence="3" type="ORF">SDAV_00528</name>
</gene>
<organism evidence="3 4">
    <name type="scientific">Spiroplasma phoeniceum P40</name>
    <dbReference type="NCBI Taxonomy" id="1276259"/>
    <lineage>
        <taxon>Bacteria</taxon>
        <taxon>Bacillati</taxon>
        <taxon>Mycoplasmatota</taxon>
        <taxon>Mollicutes</taxon>
        <taxon>Entomoplasmatales</taxon>
        <taxon>Spiroplasmataceae</taxon>
        <taxon>Spiroplasma</taxon>
    </lineage>
</organism>
<keyword evidence="4" id="KW-1185">Reference proteome</keyword>
<proteinExistence type="predicted"/>
<feature type="compositionally biased region" description="Polar residues" evidence="1">
    <location>
        <begin position="224"/>
        <end position="242"/>
    </location>
</feature>